<dbReference type="EMBL" id="AP019769">
    <property type="protein sequence ID" value="BBL45679.1"/>
    <property type="molecule type" value="Genomic_DNA"/>
</dbReference>
<dbReference type="InterPro" id="IPR014726">
    <property type="entry name" value="Ribosomal_uL2_dom3"/>
</dbReference>
<evidence type="ECO:0000259" key="4">
    <source>
        <dbReference type="SMART" id="SM01382"/>
    </source>
</evidence>
<evidence type="ECO:0000256" key="2">
    <source>
        <dbReference type="ARBA" id="ARBA00022980"/>
    </source>
</evidence>
<dbReference type="AlphaFoldDB" id="A0A915T043"/>
<dbReference type="InterPro" id="IPR012340">
    <property type="entry name" value="NA-bd_OB-fold"/>
</dbReference>
<dbReference type="Pfam" id="PF03947">
    <property type="entry name" value="Ribosomal_L2_C"/>
    <property type="match status" value="1"/>
</dbReference>
<keyword evidence="2 6" id="KW-0689">Ribosomal protein</keyword>
<gene>
    <name evidence="6" type="ORF">MJ1_0526</name>
</gene>
<evidence type="ECO:0000259" key="5">
    <source>
        <dbReference type="SMART" id="SM01383"/>
    </source>
</evidence>
<feature type="domain" description="Large ribosomal subunit protein uL2 C-terminal" evidence="4">
    <location>
        <begin position="93"/>
        <end position="226"/>
    </location>
</feature>
<dbReference type="PANTHER" id="PTHR13691:SF16">
    <property type="entry name" value="LARGE RIBOSOMAL SUBUNIT PROTEIN UL2"/>
    <property type="match status" value="1"/>
</dbReference>
<dbReference type="SUPFAM" id="SSF50249">
    <property type="entry name" value="Nucleic acid-binding proteins"/>
    <property type="match status" value="1"/>
</dbReference>
<dbReference type="InterPro" id="IPR014722">
    <property type="entry name" value="Rib_uL2_dom2"/>
</dbReference>
<dbReference type="Pfam" id="PF00181">
    <property type="entry name" value="Ribosomal_L2_N"/>
    <property type="match status" value="1"/>
</dbReference>
<dbReference type="SUPFAM" id="SSF50104">
    <property type="entry name" value="Translation proteins SH3-like domain"/>
    <property type="match status" value="1"/>
</dbReference>
<dbReference type="PIRSF" id="PIRSF002158">
    <property type="entry name" value="Ribosomal_L2"/>
    <property type="match status" value="1"/>
</dbReference>
<dbReference type="Proteomes" id="UP001055553">
    <property type="component" value="Chromosome"/>
</dbReference>
<dbReference type="PANTHER" id="PTHR13691">
    <property type="entry name" value="RIBOSOMAL PROTEIN L2"/>
    <property type="match status" value="1"/>
</dbReference>
<dbReference type="GO" id="GO:0003723">
    <property type="term" value="F:RNA binding"/>
    <property type="evidence" value="ECO:0007669"/>
    <property type="project" value="TreeGrafter"/>
</dbReference>
<dbReference type="InterPro" id="IPR002171">
    <property type="entry name" value="Ribosomal_uL2"/>
</dbReference>
<dbReference type="GO" id="GO:0022625">
    <property type="term" value="C:cytosolic large ribosomal subunit"/>
    <property type="evidence" value="ECO:0007669"/>
    <property type="project" value="TreeGrafter"/>
</dbReference>
<dbReference type="KEGG" id="naer:MJ1_0526"/>
<keyword evidence="3" id="KW-0687">Ribonucleoprotein</keyword>
<proteinExistence type="inferred from homology"/>
<accession>A0A915T043</accession>
<dbReference type="GeneID" id="74568473"/>
<protein>
    <submittedName>
        <fullName evidence="6">50S ribosomal protein L2</fullName>
    </submittedName>
</protein>
<feature type="domain" description="Large ribosomal subunit protein uL2 RNA-binding" evidence="5">
    <location>
        <begin position="12"/>
        <end position="87"/>
    </location>
</feature>
<dbReference type="Gene3D" id="2.30.30.30">
    <property type="match status" value="1"/>
</dbReference>
<reference evidence="7" key="1">
    <citation type="journal article" date="2022" name="Int. J. Syst. Evol. Microbiol.">
        <title>Nanobdella aerobiophila gen. nov., sp. nov., a thermoacidophilic, obligate ectosymbiotic archaeon, and proposal of Nanobdellaceae fam. nov., Nanobdellales ord. nov. and Nanobdellia class. nov.</title>
        <authorList>
            <person name="Kato S."/>
            <person name="Ogasawara A."/>
            <person name="Itoh T."/>
            <person name="Sakai H.D."/>
            <person name="Shimizu M."/>
            <person name="Yuki M."/>
            <person name="Kaneko M."/>
            <person name="Takashina T."/>
            <person name="Ohkuma M."/>
        </authorList>
    </citation>
    <scope>NUCLEOTIDE SEQUENCE [LARGE SCALE GENOMIC DNA]</scope>
    <source>
        <strain evidence="7">MJ1</strain>
    </source>
</reference>
<dbReference type="Gene3D" id="4.10.950.10">
    <property type="entry name" value="Ribosomal protein L2, domain 3"/>
    <property type="match status" value="1"/>
</dbReference>
<dbReference type="SMART" id="SM01382">
    <property type="entry name" value="Ribosomal_L2_C"/>
    <property type="match status" value="1"/>
</dbReference>
<dbReference type="Gene3D" id="2.40.50.140">
    <property type="entry name" value="Nucleic acid-binding proteins"/>
    <property type="match status" value="1"/>
</dbReference>
<evidence type="ECO:0000256" key="3">
    <source>
        <dbReference type="ARBA" id="ARBA00023274"/>
    </source>
</evidence>
<comment type="similarity">
    <text evidence="1">Belongs to the universal ribosomal protein uL2 family.</text>
</comment>
<dbReference type="RefSeq" id="WP_258392994.1">
    <property type="nucleotide sequence ID" value="NZ_AP019769.1"/>
</dbReference>
<dbReference type="InterPro" id="IPR022669">
    <property type="entry name" value="Ribosomal_uL2_C"/>
</dbReference>
<dbReference type="InterPro" id="IPR022666">
    <property type="entry name" value="Ribosomal_uL2_RNA-bd_dom"/>
</dbReference>
<dbReference type="GO" id="GO:0003735">
    <property type="term" value="F:structural constituent of ribosome"/>
    <property type="evidence" value="ECO:0007669"/>
    <property type="project" value="InterPro"/>
</dbReference>
<evidence type="ECO:0000256" key="1">
    <source>
        <dbReference type="ARBA" id="ARBA00005636"/>
    </source>
</evidence>
<dbReference type="InterPro" id="IPR008991">
    <property type="entry name" value="Translation_prot_SH3-like_sf"/>
</dbReference>
<organism evidence="6 7">
    <name type="scientific">Nanobdella aerobiophila</name>
    <dbReference type="NCBI Taxonomy" id="2586965"/>
    <lineage>
        <taxon>Archaea</taxon>
        <taxon>Nanobdellota</taxon>
        <taxon>Nanobdellia</taxon>
        <taxon>Nanobdellales</taxon>
        <taxon>Nanobdellaceae</taxon>
        <taxon>Nanobdella</taxon>
    </lineage>
</organism>
<keyword evidence="7" id="KW-1185">Reference proteome</keyword>
<dbReference type="GO" id="GO:0002181">
    <property type="term" value="P:cytoplasmic translation"/>
    <property type="evidence" value="ECO:0007669"/>
    <property type="project" value="TreeGrafter"/>
</dbReference>
<dbReference type="SMART" id="SM01383">
    <property type="entry name" value="Ribosomal_L2"/>
    <property type="match status" value="1"/>
</dbReference>
<sequence>MGGNTIPQQRRGKGKKVYITPDFYFAGKFSLRPLDDKEKIDKIKGRVVDLIKDKGHYSPIAKIKFEDGTSILVPAVENIYIGKEIYAGVNAPVENGNILPLKFIPDGSLISMVELVPGDGGRVARTSGTSCLLVQKTDKYAIIRLPSGKNKNVNLLSRAIIGTVAGSNRTDKPFVRAGNKYYFKKAHHKIWPINKPTARNVADHPLGGKHKRNKGGMTPLPKYGYPIKYGKYGSKRTGRRKGNL</sequence>
<evidence type="ECO:0000313" key="6">
    <source>
        <dbReference type="EMBL" id="BBL45679.1"/>
    </source>
</evidence>
<name>A0A915T043_9ARCH</name>
<evidence type="ECO:0000313" key="7">
    <source>
        <dbReference type="Proteomes" id="UP001055553"/>
    </source>
</evidence>